<dbReference type="AlphaFoldDB" id="A0A9E7EGA6"/>
<evidence type="ECO:0000313" key="1">
    <source>
        <dbReference type="EMBL" id="URD75363.1"/>
    </source>
</evidence>
<reference evidence="1" key="1">
    <citation type="submission" date="2022-05" db="EMBL/GenBank/DDBJ databases">
        <title>The Musa troglodytarum L. genome provides insights into the mechanism of non-climacteric behaviour and enrichment of carotenoids.</title>
        <authorList>
            <person name="Wang J."/>
        </authorList>
    </citation>
    <scope>NUCLEOTIDE SEQUENCE</scope>
    <source>
        <tissue evidence="1">Leaf</tissue>
    </source>
</reference>
<dbReference type="Proteomes" id="UP001055439">
    <property type="component" value="Chromosome 1"/>
</dbReference>
<evidence type="ECO:0000313" key="2">
    <source>
        <dbReference type="Proteomes" id="UP001055439"/>
    </source>
</evidence>
<accession>A0A9E7EGA6</accession>
<sequence>MGEVDLMSIFFRQFVGVALRLWMWEKDKLFEWALVVYAEGTSDWQFTIMA</sequence>
<protein>
    <submittedName>
        <fullName evidence="1">Uncharacterized protein</fullName>
    </submittedName>
</protein>
<keyword evidence="2" id="KW-1185">Reference proteome</keyword>
<name>A0A9E7EGA6_9LILI</name>
<gene>
    <name evidence="1" type="ORF">MUK42_08547</name>
</gene>
<organism evidence="1 2">
    <name type="scientific">Musa troglodytarum</name>
    <name type="common">fe'i banana</name>
    <dbReference type="NCBI Taxonomy" id="320322"/>
    <lineage>
        <taxon>Eukaryota</taxon>
        <taxon>Viridiplantae</taxon>
        <taxon>Streptophyta</taxon>
        <taxon>Embryophyta</taxon>
        <taxon>Tracheophyta</taxon>
        <taxon>Spermatophyta</taxon>
        <taxon>Magnoliopsida</taxon>
        <taxon>Liliopsida</taxon>
        <taxon>Zingiberales</taxon>
        <taxon>Musaceae</taxon>
        <taxon>Musa</taxon>
    </lineage>
</organism>
<dbReference type="EMBL" id="CP097502">
    <property type="protein sequence ID" value="URD75363.1"/>
    <property type="molecule type" value="Genomic_DNA"/>
</dbReference>
<proteinExistence type="predicted"/>